<reference evidence="1" key="1">
    <citation type="submission" date="2020-11" db="EMBL/GenBank/DDBJ databases">
        <authorList>
            <consortium name="DOE Joint Genome Institute"/>
            <person name="Ahrendt S."/>
            <person name="Riley R."/>
            <person name="Andreopoulos W."/>
            <person name="LaButti K."/>
            <person name="Pangilinan J."/>
            <person name="Ruiz-duenas F.J."/>
            <person name="Barrasa J.M."/>
            <person name="Sanchez-Garcia M."/>
            <person name="Camarero S."/>
            <person name="Miyauchi S."/>
            <person name="Serrano A."/>
            <person name="Linde D."/>
            <person name="Babiker R."/>
            <person name="Drula E."/>
            <person name="Ayuso-Fernandez I."/>
            <person name="Pacheco R."/>
            <person name="Padilla G."/>
            <person name="Ferreira P."/>
            <person name="Barriuso J."/>
            <person name="Kellner H."/>
            <person name="Castanera R."/>
            <person name="Alfaro M."/>
            <person name="Ramirez L."/>
            <person name="Pisabarro A.G."/>
            <person name="Kuo A."/>
            <person name="Tritt A."/>
            <person name="Lipzen A."/>
            <person name="He G."/>
            <person name="Yan M."/>
            <person name="Ng V."/>
            <person name="Cullen D."/>
            <person name="Martin F."/>
            <person name="Rosso M.-N."/>
            <person name="Henrissat B."/>
            <person name="Hibbett D."/>
            <person name="Martinez A.T."/>
            <person name="Grigoriev I.V."/>
        </authorList>
    </citation>
    <scope>NUCLEOTIDE SEQUENCE</scope>
    <source>
        <strain evidence="1">AH 44721</strain>
    </source>
</reference>
<dbReference type="InterPro" id="IPR009003">
    <property type="entry name" value="Peptidase_S1_PA"/>
</dbReference>
<comment type="caution">
    <text evidence="1">The sequence shown here is derived from an EMBL/GenBank/DDBJ whole genome shotgun (WGS) entry which is preliminary data.</text>
</comment>
<dbReference type="SUPFAM" id="SSF50494">
    <property type="entry name" value="Trypsin-like serine proteases"/>
    <property type="match status" value="1"/>
</dbReference>
<evidence type="ECO:0000313" key="1">
    <source>
        <dbReference type="EMBL" id="KAF8877468.1"/>
    </source>
</evidence>
<organism evidence="1 2">
    <name type="scientific">Gymnopilus junonius</name>
    <name type="common">Spectacular rustgill mushroom</name>
    <name type="synonym">Gymnopilus spectabilis subsp. junonius</name>
    <dbReference type="NCBI Taxonomy" id="109634"/>
    <lineage>
        <taxon>Eukaryota</taxon>
        <taxon>Fungi</taxon>
        <taxon>Dikarya</taxon>
        <taxon>Basidiomycota</taxon>
        <taxon>Agaricomycotina</taxon>
        <taxon>Agaricomycetes</taxon>
        <taxon>Agaricomycetidae</taxon>
        <taxon>Agaricales</taxon>
        <taxon>Agaricineae</taxon>
        <taxon>Hymenogastraceae</taxon>
        <taxon>Gymnopilus</taxon>
    </lineage>
</organism>
<gene>
    <name evidence="1" type="ORF">CPB84DRAFT_1852671</name>
</gene>
<protein>
    <submittedName>
        <fullName evidence="1">Uncharacterized protein</fullName>
    </submittedName>
</protein>
<dbReference type="Proteomes" id="UP000724874">
    <property type="component" value="Unassembled WGS sequence"/>
</dbReference>
<keyword evidence="2" id="KW-1185">Reference proteome</keyword>
<name>A0A9P5NDR0_GYMJU</name>
<proteinExistence type="predicted"/>
<accession>A0A9P5NDR0</accession>
<evidence type="ECO:0000313" key="2">
    <source>
        <dbReference type="Proteomes" id="UP000724874"/>
    </source>
</evidence>
<sequence>MYPNAYTDFYPSRTPCIFKSGPDWPVRKGPQAQGIEREARPAYGHPIGPNWLTIAESIYQSLDSRGVNWTSINPFAYANAGEAKPFCPLILSIGVKPHSLLYDDAVAATAAIKEILVKAGFPDIEVAFVESVVTRSVAAGPKLLSFNPLLDDVPELRKPFTAALGLSIAPLKYPHFEGTGSLFFRLSKDDNRTALLTCAHVARPPPVYPNTGMAHKDKSQHREEVIALGNTGYTNAVKAMMSTISNRLCSIDAWNDALDGLTGKGESPGVVEKRQEYMDLVAKAKKEIQQRVIGFVLHAEKVEVSTDPYGFTKDWALIKLYDEKIDWANFKGNKVYIGTFFFFISRLAFFHLPSSCLQLVLADYYFLSSSGWSPPGLRHRLGRRDPQPPAVLAYDDRAHGKFSDPGDSGSIVLTREGRIVGLVIGGAGPGDETDITYVTPYWWIEEEIKAKYPGCFLYQVVQ</sequence>
<dbReference type="OrthoDB" id="5424209at2759"/>
<dbReference type="EMBL" id="JADNYJ010000170">
    <property type="protein sequence ID" value="KAF8877468.1"/>
    <property type="molecule type" value="Genomic_DNA"/>
</dbReference>
<dbReference type="AlphaFoldDB" id="A0A9P5NDR0"/>